<name>A0A8I0N486_BRUAN</name>
<sequence>MDRVNGTDWVDIGGGRRGFRSQNAAAGIAGTEVTDVFLNSVQEELSSVIEQTGAELDPADNQQLSRAVQSGRLTYATSAGSAANLTAAITPSPLSLQAGLSILLKAGDPNTGPVTLNLNALGEKPIVYDETGLPLEGGDFGAEALLPLRFDGTNWRLRSALGFFDRRYNKLTVPTATVFYVIGPIGNDNNSGFAATADKGFATVQGAINAISSRYIVPGIVTIRISAGTYAGFNVPTSFISAWDIIGNTANPAQVKINSLTAAVNNGRGIRNGGATITLSGIEISSYYENVSNIGGNLTLKDLNINMPLTTDRGAVASYGGRINVYGNIKVSGNGSTFLDATQNGTIQLGYADAAVSNPTAINFNGASFSSATMSSNSGGSLLAAPSVLTMTGSATGKRYNVYSNGTINTYGGGANFFPGTTAGTASSGGQYL</sequence>
<proteinExistence type="predicted"/>
<organism evidence="1 2">
    <name type="scientific">Brucella anthropi</name>
    <name type="common">Ochrobactrum anthropi</name>
    <dbReference type="NCBI Taxonomy" id="529"/>
    <lineage>
        <taxon>Bacteria</taxon>
        <taxon>Pseudomonadati</taxon>
        <taxon>Pseudomonadota</taxon>
        <taxon>Alphaproteobacteria</taxon>
        <taxon>Hyphomicrobiales</taxon>
        <taxon>Brucellaceae</taxon>
        <taxon>Brucella/Ochrobactrum group</taxon>
        <taxon>Brucella</taxon>
    </lineage>
</organism>
<dbReference type="AlphaFoldDB" id="A0A8I0N486"/>
<dbReference type="Proteomes" id="UP000642265">
    <property type="component" value="Unassembled WGS sequence"/>
</dbReference>
<reference evidence="1" key="1">
    <citation type="submission" date="2020-09" db="EMBL/GenBank/DDBJ databases">
        <authorList>
            <person name="Dalcin Martins P."/>
        </authorList>
    </citation>
    <scope>NUCLEOTIDE SEQUENCE</scope>
    <source>
        <strain evidence="1">MAG47</strain>
    </source>
</reference>
<comment type="caution">
    <text evidence="1">The sequence shown here is derived from an EMBL/GenBank/DDBJ whole genome shotgun (WGS) entry which is preliminary data.</text>
</comment>
<reference evidence="1" key="2">
    <citation type="submission" date="2020-10" db="EMBL/GenBank/DDBJ databases">
        <title>Enrichment of novel Verrucomicrobia, Bacteroidetes and Krumholzibacteria in an oxygen-limited, methane- and iron-fed bioreactor inoculated with Bothnian Sea sediments.</title>
        <authorList>
            <person name="Martins P.D."/>
            <person name="de Jong A."/>
            <person name="Lenstra W.K."/>
            <person name="van Helmond N.A.G.M."/>
            <person name="Slomp C.P."/>
            <person name="Jetten M.S.M."/>
            <person name="Welte C.U."/>
            <person name="Rasigraf O."/>
        </authorList>
    </citation>
    <scope>NUCLEOTIDE SEQUENCE</scope>
    <source>
        <strain evidence="1">MAG47</strain>
    </source>
</reference>
<protein>
    <submittedName>
        <fullName evidence="1">Uncharacterized protein</fullName>
    </submittedName>
</protein>
<evidence type="ECO:0000313" key="2">
    <source>
        <dbReference type="Proteomes" id="UP000642265"/>
    </source>
</evidence>
<evidence type="ECO:0000313" key="1">
    <source>
        <dbReference type="EMBL" id="MBE0560378.1"/>
    </source>
</evidence>
<accession>A0A8I0N486</accession>
<dbReference type="EMBL" id="JACZKO010000019">
    <property type="protein sequence ID" value="MBE0560378.1"/>
    <property type="molecule type" value="Genomic_DNA"/>
</dbReference>
<gene>
    <name evidence="1" type="ORF">IH622_06075</name>
</gene>